<evidence type="ECO:0000313" key="8">
    <source>
        <dbReference type="EMBL" id="GHI26106.1"/>
    </source>
</evidence>
<dbReference type="EMBL" id="BNDW01000102">
    <property type="protein sequence ID" value="GHI26106.1"/>
    <property type="molecule type" value="Genomic_DNA"/>
</dbReference>
<feature type="transmembrane region" description="Helical" evidence="7">
    <location>
        <begin position="182"/>
        <end position="199"/>
    </location>
</feature>
<evidence type="ECO:0000256" key="6">
    <source>
        <dbReference type="SAM" id="MobiDB-lite"/>
    </source>
</evidence>
<proteinExistence type="predicted"/>
<comment type="subcellular location">
    <subcellularLocation>
        <location evidence="1">Cell membrane</location>
        <topology evidence="1">Multi-pass membrane protein</topology>
    </subcellularLocation>
</comment>
<keyword evidence="3 7" id="KW-0812">Transmembrane</keyword>
<dbReference type="InterPro" id="IPR036259">
    <property type="entry name" value="MFS_trans_sf"/>
</dbReference>
<comment type="caution">
    <text evidence="8">The sequence shown here is derived from an EMBL/GenBank/DDBJ whole genome shotgun (WGS) entry which is preliminary data.</text>
</comment>
<feature type="transmembrane region" description="Helical" evidence="7">
    <location>
        <begin position="88"/>
        <end position="109"/>
    </location>
</feature>
<keyword evidence="4 7" id="KW-1133">Transmembrane helix</keyword>
<feature type="transmembrane region" description="Helical" evidence="7">
    <location>
        <begin position="233"/>
        <end position="250"/>
    </location>
</feature>
<dbReference type="Gene3D" id="1.20.1250.20">
    <property type="entry name" value="MFS general substrate transporter like domains"/>
    <property type="match status" value="1"/>
</dbReference>
<feature type="transmembrane region" description="Helical" evidence="7">
    <location>
        <begin position="296"/>
        <end position="314"/>
    </location>
</feature>
<dbReference type="CDD" id="cd06173">
    <property type="entry name" value="MFS_MefA_like"/>
    <property type="match status" value="1"/>
</dbReference>
<feature type="transmembrane region" description="Helical" evidence="7">
    <location>
        <begin position="115"/>
        <end position="140"/>
    </location>
</feature>
<evidence type="ECO:0000256" key="7">
    <source>
        <dbReference type="SAM" id="Phobius"/>
    </source>
</evidence>
<feature type="compositionally biased region" description="Basic and acidic residues" evidence="6">
    <location>
        <begin position="417"/>
        <end position="426"/>
    </location>
</feature>
<feature type="transmembrane region" description="Helical" evidence="7">
    <location>
        <begin position="152"/>
        <end position="176"/>
    </location>
</feature>
<dbReference type="Pfam" id="PF07690">
    <property type="entry name" value="MFS_1"/>
    <property type="match status" value="1"/>
</dbReference>
<keyword evidence="5 7" id="KW-0472">Membrane</keyword>
<dbReference type="Proteomes" id="UP001052739">
    <property type="component" value="Unassembled WGS sequence"/>
</dbReference>
<feature type="transmembrane region" description="Helical" evidence="7">
    <location>
        <begin position="270"/>
        <end position="289"/>
    </location>
</feature>
<feature type="transmembrane region" description="Helical" evidence="7">
    <location>
        <begin position="33"/>
        <end position="54"/>
    </location>
</feature>
<evidence type="ECO:0000256" key="1">
    <source>
        <dbReference type="ARBA" id="ARBA00004651"/>
    </source>
</evidence>
<evidence type="ECO:0000313" key="9">
    <source>
        <dbReference type="Proteomes" id="UP001052739"/>
    </source>
</evidence>
<accession>A0ABQ3PM55</accession>
<feature type="region of interest" description="Disordered" evidence="6">
    <location>
        <begin position="417"/>
        <end position="481"/>
    </location>
</feature>
<dbReference type="SUPFAM" id="SSF103473">
    <property type="entry name" value="MFS general substrate transporter"/>
    <property type="match status" value="1"/>
</dbReference>
<reference evidence="8" key="1">
    <citation type="submission" date="2024-05" db="EMBL/GenBank/DDBJ databases">
        <title>Whole genome shotgun sequence of Streptomyces hydrogenans NBRC 13475.</title>
        <authorList>
            <person name="Komaki H."/>
            <person name="Tamura T."/>
        </authorList>
    </citation>
    <scope>NUCLEOTIDE SEQUENCE</scope>
    <source>
        <strain evidence="8">NBRC 13475</strain>
    </source>
</reference>
<feature type="transmembrane region" description="Helical" evidence="7">
    <location>
        <begin position="60"/>
        <end position="81"/>
    </location>
</feature>
<organism evidence="8 9">
    <name type="scientific">Streptomyces hydrogenans</name>
    <dbReference type="NCBI Taxonomy" id="1873719"/>
    <lineage>
        <taxon>Bacteria</taxon>
        <taxon>Bacillati</taxon>
        <taxon>Actinomycetota</taxon>
        <taxon>Actinomycetes</taxon>
        <taxon>Kitasatosporales</taxon>
        <taxon>Streptomycetaceae</taxon>
        <taxon>Streptomyces</taxon>
    </lineage>
</organism>
<evidence type="ECO:0000256" key="5">
    <source>
        <dbReference type="ARBA" id="ARBA00023136"/>
    </source>
</evidence>
<feature type="transmembrane region" description="Helical" evidence="7">
    <location>
        <begin position="357"/>
        <end position="376"/>
    </location>
</feature>
<feature type="transmembrane region" description="Helical" evidence="7">
    <location>
        <begin position="388"/>
        <end position="409"/>
    </location>
</feature>
<dbReference type="InterPro" id="IPR011701">
    <property type="entry name" value="MFS"/>
</dbReference>
<feature type="transmembrane region" description="Helical" evidence="7">
    <location>
        <begin position="320"/>
        <end position="345"/>
    </location>
</feature>
<evidence type="ECO:0000256" key="2">
    <source>
        <dbReference type="ARBA" id="ARBA00022475"/>
    </source>
</evidence>
<evidence type="ECO:0000256" key="4">
    <source>
        <dbReference type="ARBA" id="ARBA00022989"/>
    </source>
</evidence>
<evidence type="ECO:0000256" key="3">
    <source>
        <dbReference type="ARBA" id="ARBA00022692"/>
    </source>
</evidence>
<keyword evidence="2" id="KW-1003">Cell membrane</keyword>
<sequence>MTTVDTAAAHGSGPLPSPWRSRRFRLFFTARSASLLADGMLMVSVTTSVLGAGFGATGVGYALAAWMAPIVLLILFGGVLADRFTPQVMMVGADAVRVVAMLVMAALFAGGGVRLWQIMALMAVSGAATAMFQPGLASIVPRVADDIQRANALLRISESMATLIGPGLAGFLVAYWDLAGSFVVIAAAYAVSAGGLLPLRGLASGRDGDGADESDAPMWRRLATGWHEFRSRSWLWGVISLWAVYGLFVFGPSLPLGAALLTEQHGATGYGWIASADGLGTIIGGLLGMRVRPRRPLVAGVCAMFFFALNPLAPALGWNFAVTAVTGMVAGCGFAFWGVMWATSVQSHIPLAVLSRVSAYDIAGSIMVIPLGRALAGPVAESFGADRVLLFSSAVSFVLLGAMLCVPAIRGLTRRDRPAADADKDTNGNGNGDGDGDGDGETTTQSIPESKSKSQTETETETAPGTATAPVSGKESAAAEV</sequence>
<feature type="compositionally biased region" description="Low complexity" evidence="6">
    <location>
        <begin position="457"/>
        <end position="470"/>
    </location>
</feature>
<dbReference type="PANTHER" id="PTHR23513:SF11">
    <property type="entry name" value="STAPHYLOFERRIN A TRANSPORTER"/>
    <property type="match status" value="1"/>
</dbReference>
<keyword evidence="9" id="KW-1185">Reference proteome</keyword>
<protein>
    <submittedName>
        <fullName evidence="8">MFS transporter</fullName>
    </submittedName>
</protein>
<name>A0ABQ3PM55_9ACTN</name>
<dbReference type="PANTHER" id="PTHR23513">
    <property type="entry name" value="INTEGRAL MEMBRANE EFFLUX PROTEIN-RELATED"/>
    <property type="match status" value="1"/>
</dbReference>
<gene>
    <name evidence="8" type="ORF">Shyd_74770</name>
</gene>
<dbReference type="RefSeq" id="WP_190221548.1">
    <property type="nucleotide sequence ID" value="NZ_BNBS01000003.1"/>
</dbReference>